<keyword evidence="2" id="KW-1185">Reference proteome</keyword>
<evidence type="ECO:0000313" key="2">
    <source>
        <dbReference type="Proteomes" id="UP000183832"/>
    </source>
</evidence>
<reference evidence="1 2" key="1">
    <citation type="submission" date="2015-04" db="EMBL/GenBank/DDBJ databases">
        <authorList>
            <person name="Syromyatnikov M.Y."/>
            <person name="Popov V.N."/>
        </authorList>
    </citation>
    <scope>NUCLEOTIDE SEQUENCE [LARGE SCALE GENOMIC DNA]</scope>
</reference>
<organism evidence="1 2">
    <name type="scientific">Clunio marinus</name>
    <dbReference type="NCBI Taxonomy" id="568069"/>
    <lineage>
        <taxon>Eukaryota</taxon>
        <taxon>Metazoa</taxon>
        <taxon>Ecdysozoa</taxon>
        <taxon>Arthropoda</taxon>
        <taxon>Hexapoda</taxon>
        <taxon>Insecta</taxon>
        <taxon>Pterygota</taxon>
        <taxon>Neoptera</taxon>
        <taxon>Endopterygota</taxon>
        <taxon>Diptera</taxon>
        <taxon>Nematocera</taxon>
        <taxon>Chironomoidea</taxon>
        <taxon>Chironomidae</taxon>
        <taxon>Clunio</taxon>
    </lineage>
</organism>
<evidence type="ECO:0000313" key="1">
    <source>
        <dbReference type="EMBL" id="CRK96774.1"/>
    </source>
</evidence>
<name>A0A1J1ICS2_9DIPT</name>
<proteinExistence type="predicted"/>
<dbReference type="EMBL" id="CVRI01000044">
    <property type="protein sequence ID" value="CRK96774.1"/>
    <property type="molecule type" value="Genomic_DNA"/>
</dbReference>
<dbReference type="Proteomes" id="UP000183832">
    <property type="component" value="Unassembled WGS sequence"/>
</dbReference>
<protein>
    <submittedName>
        <fullName evidence="1">CLUMA_CG010264, isoform A</fullName>
    </submittedName>
</protein>
<gene>
    <name evidence="1" type="ORF">CLUMA_CG010264</name>
</gene>
<sequence>MNLDGKDVARNQCLGGENFSARLCYGMWNEGGKSNPQDHYHSTTQRRSPLKQNVCAVYTRMNSSN</sequence>
<dbReference type="AlphaFoldDB" id="A0A1J1ICS2"/>
<accession>A0A1J1ICS2</accession>